<keyword evidence="1" id="KW-0812">Transmembrane</keyword>
<keyword evidence="3" id="KW-1185">Reference proteome</keyword>
<accession>A0A4R1GQC4</accession>
<sequence>MADINEYISKAALSEAARPGAKPIKPAGASTGKKLSTLLLWGVVVALVFYEAGYWMKTLGIHGGPVTAMEIDSLYDEAQQELERRFIEGLPMTAPFSSPVLVATIGVVEESYGRYLLYYLDRSRSMVAREVFLTRE</sequence>
<dbReference type="RefSeq" id="WP_132286555.1">
    <property type="nucleotide sequence ID" value="NZ_SMFU01000007.1"/>
</dbReference>
<comment type="caution">
    <text evidence="2">The sequence shown here is derived from an EMBL/GenBank/DDBJ whole genome shotgun (WGS) entry which is preliminary data.</text>
</comment>
<evidence type="ECO:0000256" key="1">
    <source>
        <dbReference type="SAM" id="Phobius"/>
    </source>
</evidence>
<dbReference type="OrthoDB" id="9825565at2"/>
<protein>
    <submittedName>
        <fullName evidence="2">Uncharacterized protein</fullName>
    </submittedName>
</protein>
<proteinExistence type="predicted"/>
<dbReference type="AlphaFoldDB" id="A0A4R1GQC4"/>
<evidence type="ECO:0000313" key="3">
    <source>
        <dbReference type="Proteomes" id="UP000294546"/>
    </source>
</evidence>
<organism evidence="2 3">
    <name type="scientific">Marinobacterium mangrovicola</name>
    <dbReference type="NCBI Taxonomy" id="1476959"/>
    <lineage>
        <taxon>Bacteria</taxon>
        <taxon>Pseudomonadati</taxon>
        <taxon>Pseudomonadota</taxon>
        <taxon>Gammaproteobacteria</taxon>
        <taxon>Oceanospirillales</taxon>
        <taxon>Oceanospirillaceae</taxon>
        <taxon>Marinobacterium</taxon>
    </lineage>
</organism>
<name>A0A4R1GQC4_9GAMM</name>
<evidence type="ECO:0000313" key="2">
    <source>
        <dbReference type="EMBL" id="TCK08249.1"/>
    </source>
</evidence>
<keyword evidence="1" id="KW-1133">Transmembrane helix</keyword>
<reference evidence="2 3" key="1">
    <citation type="submission" date="2019-03" db="EMBL/GenBank/DDBJ databases">
        <title>Genomic Encyclopedia of Archaeal and Bacterial Type Strains, Phase II (KMG-II): from individual species to whole genera.</title>
        <authorList>
            <person name="Goeker M."/>
        </authorList>
    </citation>
    <scope>NUCLEOTIDE SEQUENCE [LARGE SCALE GENOMIC DNA]</scope>
    <source>
        <strain evidence="2 3">DSM 27697</strain>
    </source>
</reference>
<gene>
    <name evidence="2" type="ORF">CLV83_0323</name>
</gene>
<dbReference type="EMBL" id="SMFU01000007">
    <property type="protein sequence ID" value="TCK08249.1"/>
    <property type="molecule type" value="Genomic_DNA"/>
</dbReference>
<feature type="transmembrane region" description="Helical" evidence="1">
    <location>
        <begin position="38"/>
        <end position="56"/>
    </location>
</feature>
<keyword evidence="1" id="KW-0472">Membrane</keyword>
<dbReference type="Proteomes" id="UP000294546">
    <property type="component" value="Unassembled WGS sequence"/>
</dbReference>